<dbReference type="EMBL" id="JABSTU010000009">
    <property type="protein sequence ID" value="KAH8022435.1"/>
    <property type="molecule type" value="Genomic_DNA"/>
</dbReference>
<reference evidence="2" key="1">
    <citation type="journal article" date="2020" name="Cell">
        <title>Large-Scale Comparative Analyses of Tick Genomes Elucidate Their Genetic Diversity and Vector Capacities.</title>
        <authorList>
            <consortium name="Tick Genome and Microbiome Consortium (TIGMIC)"/>
            <person name="Jia N."/>
            <person name="Wang J."/>
            <person name="Shi W."/>
            <person name="Du L."/>
            <person name="Sun Y."/>
            <person name="Zhan W."/>
            <person name="Jiang J.F."/>
            <person name="Wang Q."/>
            <person name="Zhang B."/>
            <person name="Ji P."/>
            <person name="Bell-Sakyi L."/>
            <person name="Cui X.M."/>
            <person name="Yuan T.T."/>
            <person name="Jiang B.G."/>
            <person name="Yang W.F."/>
            <person name="Lam T.T."/>
            <person name="Chang Q.C."/>
            <person name="Ding S.J."/>
            <person name="Wang X.J."/>
            <person name="Zhu J.G."/>
            <person name="Ruan X.D."/>
            <person name="Zhao L."/>
            <person name="Wei J.T."/>
            <person name="Ye R.Z."/>
            <person name="Que T.C."/>
            <person name="Du C.H."/>
            <person name="Zhou Y.H."/>
            <person name="Cheng J.X."/>
            <person name="Dai P.F."/>
            <person name="Guo W.B."/>
            <person name="Han X.H."/>
            <person name="Huang E.J."/>
            <person name="Li L.F."/>
            <person name="Wei W."/>
            <person name="Gao Y.C."/>
            <person name="Liu J.Z."/>
            <person name="Shao H.Z."/>
            <person name="Wang X."/>
            <person name="Wang C.C."/>
            <person name="Yang T.C."/>
            <person name="Huo Q.B."/>
            <person name="Li W."/>
            <person name="Chen H.Y."/>
            <person name="Chen S.E."/>
            <person name="Zhou L.G."/>
            <person name="Ni X.B."/>
            <person name="Tian J.H."/>
            <person name="Sheng Y."/>
            <person name="Liu T."/>
            <person name="Pan Y.S."/>
            <person name="Xia L.Y."/>
            <person name="Li J."/>
            <person name="Zhao F."/>
            <person name="Cao W.C."/>
        </authorList>
    </citation>
    <scope>NUCLEOTIDE SEQUENCE</scope>
    <source>
        <strain evidence="2">Rmic-2018</strain>
    </source>
</reference>
<dbReference type="Proteomes" id="UP000821866">
    <property type="component" value="Chromosome 7"/>
</dbReference>
<evidence type="ECO:0000313" key="3">
    <source>
        <dbReference type="Proteomes" id="UP000821866"/>
    </source>
</evidence>
<proteinExistence type="predicted"/>
<accession>A0A9J6DKB2</accession>
<feature type="region of interest" description="Disordered" evidence="1">
    <location>
        <begin position="1"/>
        <end position="25"/>
    </location>
</feature>
<protein>
    <submittedName>
        <fullName evidence="2">Uncharacterized protein</fullName>
    </submittedName>
</protein>
<keyword evidence="3" id="KW-1185">Reference proteome</keyword>
<evidence type="ECO:0000256" key="1">
    <source>
        <dbReference type="SAM" id="MobiDB-lite"/>
    </source>
</evidence>
<reference evidence="2" key="2">
    <citation type="submission" date="2021-09" db="EMBL/GenBank/DDBJ databases">
        <authorList>
            <person name="Jia N."/>
            <person name="Wang J."/>
            <person name="Shi W."/>
            <person name="Du L."/>
            <person name="Sun Y."/>
            <person name="Zhan W."/>
            <person name="Jiang J."/>
            <person name="Wang Q."/>
            <person name="Zhang B."/>
            <person name="Ji P."/>
            <person name="Sakyi L.B."/>
            <person name="Cui X."/>
            <person name="Yuan T."/>
            <person name="Jiang B."/>
            <person name="Yang W."/>
            <person name="Lam T.T.-Y."/>
            <person name="Chang Q."/>
            <person name="Ding S."/>
            <person name="Wang X."/>
            <person name="Zhu J."/>
            <person name="Ruan X."/>
            <person name="Zhao L."/>
            <person name="Wei J."/>
            <person name="Que T."/>
            <person name="Du C."/>
            <person name="Cheng J."/>
            <person name="Dai P."/>
            <person name="Han X."/>
            <person name="Huang E."/>
            <person name="Gao Y."/>
            <person name="Liu J."/>
            <person name="Shao H."/>
            <person name="Ye R."/>
            <person name="Li L."/>
            <person name="Wei W."/>
            <person name="Wang X."/>
            <person name="Wang C."/>
            <person name="Huo Q."/>
            <person name="Li W."/>
            <person name="Guo W."/>
            <person name="Chen H."/>
            <person name="Chen S."/>
            <person name="Zhou L."/>
            <person name="Zhou L."/>
            <person name="Ni X."/>
            <person name="Tian J."/>
            <person name="Zhou Y."/>
            <person name="Sheng Y."/>
            <person name="Liu T."/>
            <person name="Pan Y."/>
            <person name="Xia L."/>
            <person name="Li J."/>
            <person name="Zhao F."/>
            <person name="Cao W."/>
        </authorList>
    </citation>
    <scope>NUCLEOTIDE SEQUENCE</scope>
    <source>
        <strain evidence="2">Rmic-2018</strain>
        <tissue evidence="2">Larvae</tissue>
    </source>
</reference>
<sequence length="125" mass="13262">MERQGERRGGDGARAVGSGSRAKDEGVTDIAPAISCFAPKTFVLLVSLQLLERALSCSVDMLSHSSQKGALEVDVMMHTAHCLGVAAQFPACRQALAIMQGLSRDLCRGLYFDVSVGFSETLVST</sequence>
<comment type="caution">
    <text evidence="2">The sequence shown here is derived from an EMBL/GenBank/DDBJ whole genome shotgun (WGS) entry which is preliminary data.</text>
</comment>
<dbReference type="VEuPathDB" id="VectorBase:LOC119174243"/>
<name>A0A9J6DKB2_RHIMP</name>
<organism evidence="2 3">
    <name type="scientific">Rhipicephalus microplus</name>
    <name type="common">Cattle tick</name>
    <name type="synonym">Boophilus microplus</name>
    <dbReference type="NCBI Taxonomy" id="6941"/>
    <lineage>
        <taxon>Eukaryota</taxon>
        <taxon>Metazoa</taxon>
        <taxon>Ecdysozoa</taxon>
        <taxon>Arthropoda</taxon>
        <taxon>Chelicerata</taxon>
        <taxon>Arachnida</taxon>
        <taxon>Acari</taxon>
        <taxon>Parasitiformes</taxon>
        <taxon>Ixodida</taxon>
        <taxon>Ixodoidea</taxon>
        <taxon>Ixodidae</taxon>
        <taxon>Rhipicephalinae</taxon>
        <taxon>Rhipicephalus</taxon>
        <taxon>Boophilus</taxon>
    </lineage>
</organism>
<evidence type="ECO:0000313" key="2">
    <source>
        <dbReference type="EMBL" id="KAH8022435.1"/>
    </source>
</evidence>
<gene>
    <name evidence="2" type="ORF">HPB51_024534</name>
</gene>
<dbReference type="AlphaFoldDB" id="A0A9J6DKB2"/>
<feature type="compositionally biased region" description="Basic and acidic residues" evidence="1">
    <location>
        <begin position="1"/>
        <end position="11"/>
    </location>
</feature>